<dbReference type="EMBL" id="JAHLFW010000084">
    <property type="protein sequence ID" value="MBU3838652.1"/>
    <property type="molecule type" value="Genomic_DNA"/>
</dbReference>
<evidence type="ECO:0000256" key="2">
    <source>
        <dbReference type="ARBA" id="ARBA00022475"/>
    </source>
</evidence>
<feature type="transmembrane region" description="Helical" evidence="6">
    <location>
        <begin position="267"/>
        <end position="290"/>
    </location>
</feature>
<keyword evidence="4 6" id="KW-1133">Transmembrane helix</keyword>
<dbReference type="Proteomes" id="UP000783796">
    <property type="component" value="Unassembled WGS sequence"/>
</dbReference>
<keyword evidence="5 6" id="KW-0472">Membrane</keyword>
<name>A0A948TC95_9BACT</name>
<feature type="transmembrane region" description="Helical" evidence="6">
    <location>
        <begin position="762"/>
        <end position="782"/>
    </location>
</feature>
<organism evidence="9 10">
    <name type="scientific">Candidatus Phocaeicola faecigallinarum</name>
    <dbReference type="NCBI Taxonomy" id="2838732"/>
    <lineage>
        <taxon>Bacteria</taxon>
        <taxon>Pseudomonadati</taxon>
        <taxon>Bacteroidota</taxon>
        <taxon>Bacteroidia</taxon>
        <taxon>Bacteroidales</taxon>
        <taxon>Bacteroidaceae</taxon>
        <taxon>Phocaeicola</taxon>
    </lineage>
</organism>
<dbReference type="InterPro" id="IPR003838">
    <property type="entry name" value="ABC3_permease_C"/>
</dbReference>
<keyword evidence="2" id="KW-1003">Cell membrane</keyword>
<feature type="transmembrane region" description="Helical" evidence="6">
    <location>
        <begin position="21"/>
        <end position="41"/>
    </location>
</feature>
<feature type="domain" description="ABC3 transporter permease C-terminal" evidence="7">
    <location>
        <begin position="274"/>
        <end position="381"/>
    </location>
</feature>
<keyword evidence="3 6" id="KW-0812">Transmembrane</keyword>
<proteinExistence type="predicted"/>
<feature type="transmembrane region" description="Helical" evidence="6">
    <location>
        <begin position="679"/>
        <end position="700"/>
    </location>
</feature>
<evidence type="ECO:0000313" key="10">
    <source>
        <dbReference type="Proteomes" id="UP000783796"/>
    </source>
</evidence>
<feature type="domain" description="MacB-like periplasmic core" evidence="8">
    <location>
        <begin position="20"/>
        <end position="192"/>
    </location>
</feature>
<feature type="transmembrane region" description="Helical" evidence="6">
    <location>
        <begin position="359"/>
        <end position="383"/>
    </location>
</feature>
<gene>
    <name evidence="9" type="ORF">H9777_10165</name>
</gene>
<comment type="subcellular location">
    <subcellularLocation>
        <location evidence="1">Cell membrane</location>
        <topology evidence="1">Multi-pass membrane protein</topology>
    </subcellularLocation>
</comment>
<dbReference type="PANTHER" id="PTHR30572">
    <property type="entry name" value="MEMBRANE COMPONENT OF TRANSPORTER-RELATED"/>
    <property type="match status" value="1"/>
</dbReference>
<feature type="domain" description="ABC3 transporter permease C-terminal" evidence="7">
    <location>
        <begin position="679"/>
        <end position="792"/>
    </location>
</feature>
<accession>A0A948TC95</accession>
<dbReference type="AlphaFoldDB" id="A0A948TC95"/>
<protein>
    <submittedName>
        <fullName evidence="9">ABC transporter permease</fullName>
    </submittedName>
</protein>
<dbReference type="InterPro" id="IPR025857">
    <property type="entry name" value="MacB_PCD"/>
</dbReference>
<feature type="transmembrane region" description="Helical" evidence="6">
    <location>
        <begin position="404"/>
        <end position="424"/>
    </location>
</feature>
<dbReference type="GO" id="GO:0022857">
    <property type="term" value="F:transmembrane transporter activity"/>
    <property type="evidence" value="ECO:0007669"/>
    <property type="project" value="TreeGrafter"/>
</dbReference>
<evidence type="ECO:0000256" key="5">
    <source>
        <dbReference type="ARBA" id="ARBA00023136"/>
    </source>
</evidence>
<dbReference type="InterPro" id="IPR050250">
    <property type="entry name" value="Macrolide_Exporter_MacB"/>
</dbReference>
<evidence type="ECO:0000256" key="1">
    <source>
        <dbReference type="ARBA" id="ARBA00004651"/>
    </source>
</evidence>
<evidence type="ECO:0000256" key="6">
    <source>
        <dbReference type="SAM" id="Phobius"/>
    </source>
</evidence>
<evidence type="ECO:0000259" key="8">
    <source>
        <dbReference type="Pfam" id="PF12704"/>
    </source>
</evidence>
<dbReference type="PANTHER" id="PTHR30572:SF18">
    <property type="entry name" value="ABC-TYPE MACROLIDE FAMILY EXPORT SYSTEM PERMEASE COMPONENT 2"/>
    <property type="match status" value="1"/>
</dbReference>
<dbReference type="Pfam" id="PF02687">
    <property type="entry name" value="FtsX"/>
    <property type="match status" value="2"/>
</dbReference>
<dbReference type="GO" id="GO:0005886">
    <property type="term" value="C:plasma membrane"/>
    <property type="evidence" value="ECO:0007669"/>
    <property type="project" value="UniProtKB-SubCell"/>
</dbReference>
<evidence type="ECO:0000259" key="7">
    <source>
        <dbReference type="Pfam" id="PF02687"/>
    </source>
</evidence>
<comment type="caution">
    <text evidence="9">The sequence shown here is derived from an EMBL/GenBank/DDBJ whole genome shotgun (WGS) entry which is preliminary data.</text>
</comment>
<evidence type="ECO:0000256" key="3">
    <source>
        <dbReference type="ARBA" id="ARBA00022692"/>
    </source>
</evidence>
<sequence>MLLIKIKYAIRFLLRAKSYTVINLIGLSLSLACCIILLRYIHRELTVDTHANDLSTIIVPLRDIDGNVYPGENPGNKDYSVDEKYIEDRCKLVVEENSTIISNDVAYKTNLMAADTTFFHFFNYRVLEGSLSLDSPHDVILTEGYAMRLFGKESPVGKNIYFDGKMLTVSGVIEQPVCKTTFNFDVLVSQKLRPYWGRLNIELIRVNSGFDIQKQNEKSNVYRLQRQNNLSGNMQMRYRYISWKDFYFETSICDKYEKFFRFGNRNYVFVLSGVVFLLFLVGVLNFVNLYSVVMQKRRKIYGVKKVFGLSGRGLFTEMWMENFLLFACAVFLSWCIIETSSGLWQGLFSEKIPVTGFDWFLSLGLLLLVPLFTAIFFYFRYGYRKPVACMRSAVSDNGTMFSRYLFLFLQYSITLFLMILSLYFQRHFDFLINSSHGYQTDDILVAQLYNHNRVIDYNSITTKQLEERRQNIDEVGNKLNECPFIECWMNSSTTVWEGTQTPIINNSDEMFELRVKYVSADFFDLWGLKIVDGGLPDNIDDVSENVIVLNEYAMKLLGYTSLENASVRSTSALVIYMKNNGEIGEYGVNMTPVSAIVQDYYMGHLTEGIKPMIFVVGARSAEGEVLIKVKKDREKEVIDYLRKVEKEIYNSEDFTYKWADDIVAEMYQKDKETAHIYTVFSYIAIVISCLGLLGISLFDIRRRYREIAIRKVNGAKPKDLYILLGKSYMLNLVLAFVVAAPVSWIVIYYYTASFVEKAPITFGLFVIPLLIVLILSILTLYYQINKAAHINPAEVMKSE</sequence>
<feature type="transmembrane region" description="Helical" evidence="6">
    <location>
        <begin position="728"/>
        <end position="750"/>
    </location>
</feature>
<reference evidence="9" key="1">
    <citation type="journal article" date="2021" name="PeerJ">
        <title>Extensive microbial diversity within the chicken gut microbiome revealed by metagenomics and culture.</title>
        <authorList>
            <person name="Gilroy R."/>
            <person name="Ravi A."/>
            <person name="Getino M."/>
            <person name="Pursley I."/>
            <person name="Horton D.L."/>
            <person name="Alikhan N.F."/>
            <person name="Baker D."/>
            <person name="Gharbi K."/>
            <person name="Hall N."/>
            <person name="Watson M."/>
            <person name="Adriaenssens E.M."/>
            <person name="Foster-Nyarko E."/>
            <person name="Jarju S."/>
            <person name="Secka A."/>
            <person name="Antonio M."/>
            <person name="Oren A."/>
            <person name="Chaudhuri R.R."/>
            <person name="La Ragione R."/>
            <person name="Hildebrand F."/>
            <person name="Pallen M.J."/>
        </authorList>
    </citation>
    <scope>NUCLEOTIDE SEQUENCE</scope>
    <source>
        <strain evidence="9">G4-2901</strain>
    </source>
</reference>
<evidence type="ECO:0000256" key="4">
    <source>
        <dbReference type="ARBA" id="ARBA00022989"/>
    </source>
</evidence>
<evidence type="ECO:0000313" key="9">
    <source>
        <dbReference type="EMBL" id="MBU3838652.1"/>
    </source>
</evidence>
<reference evidence="9" key="2">
    <citation type="submission" date="2021-04" db="EMBL/GenBank/DDBJ databases">
        <authorList>
            <person name="Gilroy R."/>
        </authorList>
    </citation>
    <scope>NUCLEOTIDE SEQUENCE</scope>
    <source>
        <strain evidence="9">G4-2901</strain>
    </source>
</reference>
<dbReference type="PROSITE" id="PS51257">
    <property type="entry name" value="PROKAR_LIPOPROTEIN"/>
    <property type="match status" value="1"/>
</dbReference>
<feature type="transmembrane region" description="Helical" evidence="6">
    <location>
        <begin position="323"/>
        <end position="347"/>
    </location>
</feature>
<dbReference type="Pfam" id="PF12704">
    <property type="entry name" value="MacB_PCD"/>
    <property type="match status" value="1"/>
</dbReference>